<dbReference type="Proteomes" id="UP000680865">
    <property type="component" value="Unassembled WGS sequence"/>
</dbReference>
<name>A0A919T1G2_9ACTN</name>
<accession>A0A919T1G2</accession>
<dbReference type="InterPro" id="IPR051788">
    <property type="entry name" value="MFS_Transporter"/>
</dbReference>
<evidence type="ECO:0000256" key="2">
    <source>
        <dbReference type="ARBA" id="ARBA00022692"/>
    </source>
</evidence>
<feature type="transmembrane region" description="Helical" evidence="5">
    <location>
        <begin position="214"/>
        <end position="237"/>
    </location>
</feature>
<protein>
    <submittedName>
        <fullName evidence="6">MFS transporter</fullName>
    </submittedName>
</protein>
<gene>
    <name evidence="6" type="ORF">Aco04nite_76670</name>
</gene>
<dbReference type="CDD" id="cd17393">
    <property type="entry name" value="MFS_MosC_like"/>
    <property type="match status" value="1"/>
</dbReference>
<feature type="transmembrane region" description="Helical" evidence="5">
    <location>
        <begin position="333"/>
        <end position="355"/>
    </location>
</feature>
<keyword evidence="4 5" id="KW-0472">Membrane</keyword>
<feature type="transmembrane region" description="Helical" evidence="5">
    <location>
        <begin position="361"/>
        <end position="380"/>
    </location>
</feature>
<reference evidence="6" key="1">
    <citation type="submission" date="2021-03" db="EMBL/GenBank/DDBJ databases">
        <title>Whole genome shotgun sequence of Actinoplanes consettensis NBRC 14913.</title>
        <authorList>
            <person name="Komaki H."/>
            <person name="Tamura T."/>
        </authorList>
    </citation>
    <scope>NUCLEOTIDE SEQUENCE</scope>
    <source>
        <strain evidence="6">NBRC 14913</strain>
    </source>
</reference>
<dbReference type="EMBL" id="BOQP01000047">
    <property type="protein sequence ID" value="GIM81472.1"/>
    <property type="molecule type" value="Genomic_DNA"/>
</dbReference>
<comment type="caution">
    <text evidence="6">The sequence shown here is derived from an EMBL/GenBank/DDBJ whole genome shotgun (WGS) entry which is preliminary data.</text>
</comment>
<sequence>MIDPRVAPVQAAKIAVAVTFATNGIAFAGWLARAPAVRNDLGLSPAGLGLLLLCLSGAAVLAIPLAGPLVQRFGAARAVLTGSMSVVLGLIVLGTGTALGSVPIAGAGLVLLGAGNSLWDVAMNVEGATVERRVARTLMPRFHAAFSLGTVGGAGLSALAAYLEVSVTIQVCATALLAAAIMLFTVRRFLPAETIPAGSHPGGRVRDAWREPRTLLIGVIMLGFGFTEGAANDWLAISLVDGYHATETVGAIGFGFFVTAMTVGRLFGGSAIERWGRVAALRVTAISALFGLLLVVSGLGIPVVLIGALLWGAGASLGFPVGMSAAADDPLRAAIRVSVAGSIGYGAFLAGPPLIGLLAEHFGILRALFLVVVAIGLGLIGSGAARPLQAATNGIAPTGPPSDSDGSDKA</sequence>
<feature type="transmembrane region" description="Helical" evidence="5">
    <location>
        <begin position="78"/>
        <end position="98"/>
    </location>
</feature>
<evidence type="ECO:0000256" key="1">
    <source>
        <dbReference type="ARBA" id="ARBA00004141"/>
    </source>
</evidence>
<evidence type="ECO:0000256" key="3">
    <source>
        <dbReference type="ARBA" id="ARBA00022989"/>
    </source>
</evidence>
<dbReference type="PANTHER" id="PTHR23514">
    <property type="entry name" value="BYPASS OF STOP CODON PROTEIN 6"/>
    <property type="match status" value="1"/>
</dbReference>
<dbReference type="GO" id="GO:0016020">
    <property type="term" value="C:membrane"/>
    <property type="evidence" value="ECO:0007669"/>
    <property type="project" value="UniProtKB-SubCell"/>
</dbReference>
<dbReference type="InterPro" id="IPR036259">
    <property type="entry name" value="MFS_trans_sf"/>
</dbReference>
<feature type="transmembrane region" description="Helical" evidence="5">
    <location>
        <begin position="142"/>
        <end position="161"/>
    </location>
</feature>
<keyword evidence="3 5" id="KW-1133">Transmembrane helix</keyword>
<feature type="transmembrane region" description="Helical" evidence="5">
    <location>
        <begin position="167"/>
        <end position="186"/>
    </location>
</feature>
<dbReference type="Pfam" id="PF07690">
    <property type="entry name" value="MFS_1"/>
    <property type="match status" value="1"/>
</dbReference>
<feature type="transmembrane region" description="Helical" evidence="5">
    <location>
        <begin position="44"/>
        <end position="66"/>
    </location>
</feature>
<dbReference type="PANTHER" id="PTHR23514:SF13">
    <property type="entry name" value="INNER MEMBRANE PROTEIN YBJJ"/>
    <property type="match status" value="1"/>
</dbReference>
<feature type="transmembrane region" description="Helical" evidence="5">
    <location>
        <begin position="12"/>
        <end position="32"/>
    </location>
</feature>
<evidence type="ECO:0000256" key="5">
    <source>
        <dbReference type="SAM" id="Phobius"/>
    </source>
</evidence>
<dbReference type="SUPFAM" id="SSF103473">
    <property type="entry name" value="MFS general substrate transporter"/>
    <property type="match status" value="1"/>
</dbReference>
<keyword evidence="7" id="KW-1185">Reference proteome</keyword>
<feature type="transmembrane region" description="Helical" evidence="5">
    <location>
        <begin position="249"/>
        <end position="267"/>
    </location>
</feature>
<keyword evidence="2 5" id="KW-0812">Transmembrane</keyword>
<proteinExistence type="predicted"/>
<dbReference type="AlphaFoldDB" id="A0A919T1G2"/>
<dbReference type="InterPro" id="IPR011701">
    <property type="entry name" value="MFS"/>
</dbReference>
<evidence type="ECO:0000313" key="7">
    <source>
        <dbReference type="Proteomes" id="UP000680865"/>
    </source>
</evidence>
<evidence type="ECO:0000313" key="6">
    <source>
        <dbReference type="EMBL" id="GIM81472.1"/>
    </source>
</evidence>
<comment type="subcellular location">
    <subcellularLocation>
        <location evidence="1">Membrane</location>
        <topology evidence="1">Multi-pass membrane protein</topology>
    </subcellularLocation>
</comment>
<dbReference type="GO" id="GO:0022857">
    <property type="term" value="F:transmembrane transporter activity"/>
    <property type="evidence" value="ECO:0007669"/>
    <property type="project" value="InterPro"/>
</dbReference>
<organism evidence="6 7">
    <name type="scientific">Winogradskya consettensis</name>
    <dbReference type="NCBI Taxonomy" id="113560"/>
    <lineage>
        <taxon>Bacteria</taxon>
        <taxon>Bacillati</taxon>
        <taxon>Actinomycetota</taxon>
        <taxon>Actinomycetes</taxon>
        <taxon>Micromonosporales</taxon>
        <taxon>Micromonosporaceae</taxon>
        <taxon>Winogradskya</taxon>
    </lineage>
</organism>
<dbReference type="Gene3D" id="1.20.1250.20">
    <property type="entry name" value="MFS general substrate transporter like domains"/>
    <property type="match status" value="2"/>
</dbReference>
<evidence type="ECO:0000256" key="4">
    <source>
        <dbReference type="ARBA" id="ARBA00023136"/>
    </source>
</evidence>
<dbReference type="RefSeq" id="WP_244876596.1">
    <property type="nucleotide sequence ID" value="NZ_BAAATW010000001.1"/>
</dbReference>
<feature type="transmembrane region" description="Helical" evidence="5">
    <location>
        <begin position="104"/>
        <end position="122"/>
    </location>
</feature>